<feature type="transmembrane region" description="Helical" evidence="7">
    <location>
        <begin position="103"/>
        <end position="125"/>
    </location>
</feature>
<evidence type="ECO:0000256" key="4">
    <source>
        <dbReference type="ARBA" id="ARBA00022692"/>
    </source>
</evidence>
<evidence type="ECO:0000256" key="6">
    <source>
        <dbReference type="ARBA" id="ARBA00023136"/>
    </source>
</evidence>
<dbReference type="PANTHER" id="PTHR33452:SF1">
    <property type="entry name" value="INNER MEMBRANE PROTEIN YPHA-RELATED"/>
    <property type="match status" value="1"/>
</dbReference>
<comment type="similarity">
    <text evidence="2">Belongs to the DoxX family.</text>
</comment>
<keyword evidence="3" id="KW-1003">Cell membrane</keyword>
<evidence type="ECO:0000256" key="2">
    <source>
        <dbReference type="ARBA" id="ARBA00006679"/>
    </source>
</evidence>
<dbReference type="InterPro" id="IPR032808">
    <property type="entry name" value="DoxX"/>
</dbReference>
<sequence length="173" mass="17360">MGEDIGLLILRLVLGLLIAGHGAQKVSRLFGGEGLDGGSREFAADGFIGGRATAVAAGASQLAAGLLLALGLMTPAAAMIVAGVMTLAVTVKHRHGLWSHHGGYEYPLVLIVGAAALALAGPGSLSLDALLGLSRPPLLIALGTVGGGVGAGLAMRWLLHASTSPLARHRKDR</sequence>
<dbReference type="Pfam" id="PF07681">
    <property type="entry name" value="DoxX"/>
    <property type="match status" value="1"/>
</dbReference>
<evidence type="ECO:0000313" key="8">
    <source>
        <dbReference type="EMBL" id="GAA3074433.1"/>
    </source>
</evidence>
<keyword evidence="4 7" id="KW-0812">Transmembrane</keyword>
<evidence type="ECO:0000313" key="9">
    <source>
        <dbReference type="Proteomes" id="UP001500236"/>
    </source>
</evidence>
<comment type="caution">
    <text evidence="8">The sequence shown here is derived from an EMBL/GenBank/DDBJ whole genome shotgun (WGS) entry which is preliminary data.</text>
</comment>
<protein>
    <submittedName>
        <fullName evidence="8">DoxX family protein</fullName>
    </submittedName>
</protein>
<feature type="transmembrane region" description="Helical" evidence="7">
    <location>
        <begin position="137"/>
        <end position="159"/>
    </location>
</feature>
<dbReference type="EMBL" id="BAAAVT010000022">
    <property type="protein sequence ID" value="GAA3074433.1"/>
    <property type="molecule type" value="Genomic_DNA"/>
</dbReference>
<comment type="subcellular location">
    <subcellularLocation>
        <location evidence="1">Cell membrane</location>
        <topology evidence="1">Multi-pass membrane protein</topology>
    </subcellularLocation>
</comment>
<evidence type="ECO:0000256" key="1">
    <source>
        <dbReference type="ARBA" id="ARBA00004651"/>
    </source>
</evidence>
<dbReference type="PANTHER" id="PTHR33452">
    <property type="entry name" value="OXIDOREDUCTASE CATD-RELATED"/>
    <property type="match status" value="1"/>
</dbReference>
<gene>
    <name evidence="8" type="ORF">GCM10010529_27850</name>
</gene>
<dbReference type="InterPro" id="IPR051907">
    <property type="entry name" value="DoxX-like_oxidoreductase"/>
</dbReference>
<name>A0ABP6M3L7_9MICC</name>
<keyword evidence="5 7" id="KW-1133">Transmembrane helix</keyword>
<feature type="transmembrane region" description="Helical" evidence="7">
    <location>
        <begin position="66"/>
        <end position="91"/>
    </location>
</feature>
<proteinExistence type="inferred from homology"/>
<organism evidence="8 9">
    <name type="scientific">Nesterenkonia aethiopica</name>
    <dbReference type="NCBI Taxonomy" id="269144"/>
    <lineage>
        <taxon>Bacteria</taxon>
        <taxon>Bacillati</taxon>
        <taxon>Actinomycetota</taxon>
        <taxon>Actinomycetes</taxon>
        <taxon>Micrococcales</taxon>
        <taxon>Micrococcaceae</taxon>
        <taxon>Nesterenkonia</taxon>
    </lineage>
</organism>
<evidence type="ECO:0000256" key="7">
    <source>
        <dbReference type="SAM" id="Phobius"/>
    </source>
</evidence>
<dbReference type="RefSeq" id="WP_344685310.1">
    <property type="nucleotide sequence ID" value="NZ_BAAAVT010000022.1"/>
</dbReference>
<dbReference type="Proteomes" id="UP001500236">
    <property type="component" value="Unassembled WGS sequence"/>
</dbReference>
<evidence type="ECO:0000256" key="3">
    <source>
        <dbReference type="ARBA" id="ARBA00022475"/>
    </source>
</evidence>
<keyword evidence="6 7" id="KW-0472">Membrane</keyword>
<evidence type="ECO:0000256" key="5">
    <source>
        <dbReference type="ARBA" id="ARBA00022989"/>
    </source>
</evidence>
<reference evidence="9" key="1">
    <citation type="journal article" date="2019" name="Int. J. Syst. Evol. Microbiol.">
        <title>The Global Catalogue of Microorganisms (GCM) 10K type strain sequencing project: providing services to taxonomists for standard genome sequencing and annotation.</title>
        <authorList>
            <consortium name="The Broad Institute Genomics Platform"/>
            <consortium name="The Broad Institute Genome Sequencing Center for Infectious Disease"/>
            <person name="Wu L."/>
            <person name="Ma J."/>
        </authorList>
    </citation>
    <scope>NUCLEOTIDE SEQUENCE [LARGE SCALE GENOMIC DNA]</scope>
    <source>
        <strain evidence="9">JCM 14309</strain>
    </source>
</reference>
<accession>A0ABP6M3L7</accession>
<keyword evidence="9" id="KW-1185">Reference proteome</keyword>